<name>A0A9K3Q673_9STRA</name>
<dbReference type="Proteomes" id="UP000693970">
    <property type="component" value="Unassembled WGS sequence"/>
</dbReference>
<dbReference type="AlphaFoldDB" id="A0A9K3Q673"/>
<accession>A0A9K3Q673</accession>
<keyword evidence="2" id="KW-1185">Reference proteome</keyword>
<sequence>MSCSRELLLLVGCKIEECGDDITEKEHLNGTSSLNTMVKVTASLPHRNRSPHRIQVLVQSGHEWRRFNMARDNASSFAESRRPPLNGNSLVEASAAATASLSLIFVSTLQLHHSILNSPIAIQRKMIL</sequence>
<comment type="caution">
    <text evidence="1">The sequence shown here is derived from an EMBL/GenBank/DDBJ whole genome shotgun (WGS) entry which is preliminary data.</text>
</comment>
<gene>
    <name evidence="1" type="ORF">IV203_027585</name>
</gene>
<reference evidence="1" key="1">
    <citation type="journal article" date="2021" name="Sci. Rep.">
        <title>Diploid genomic architecture of Nitzschia inconspicua, an elite biomass production diatom.</title>
        <authorList>
            <person name="Oliver A."/>
            <person name="Podell S."/>
            <person name="Pinowska A."/>
            <person name="Traller J.C."/>
            <person name="Smith S.R."/>
            <person name="McClure R."/>
            <person name="Beliaev A."/>
            <person name="Bohutskyi P."/>
            <person name="Hill E.A."/>
            <person name="Rabines A."/>
            <person name="Zheng H."/>
            <person name="Allen L.Z."/>
            <person name="Kuo A."/>
            <person name="Grigoriev I.V."/>
            <person name="Allen A.E."/>
            <person name="Hazlebeck D."/>
            <person name="Allen E.E."/>
        </authorList>
    </citation>
    <scope>NUCLEOTIDE SEQUENCE</scope>
    <source>
        <strain evidence="1">Hildebrandi</strain>
    </source>
</reference>
<organism evidence="1 2">
    <name type="scientific">Nitzschia inconspicua</name>
    <dbReference type="NCBI Taxonomy" id="303405"/>
    <lineage>
        <taxon>Eukaryota</taxon>
        <taxon>Sar</taxon>
        <taxon>Stramenopiles</taxon>
        <taxon>Ochrophyta</taxon>
        <taxon>Bacillariophyta</taxon>
        <taxon>Bacillariophyceae</taxon>
        <taxon>Bacillariophycidae</taxon>
        <taxon>Bacillariales</taxon>
        <taxon>Bacillariaceae</taxon>
        <taxon>Nitzschia</taxon>
    </lineage>
</organism>
<evidence type="ECO:0000313" key="2">
    <source>
        <dbReference type="Proteomes" id="UP000693970"/>
    </source>
</evidence>
<evidence type="ECO:0000313" key="1">
    <source>
        <dbReference type="EMBL" id="KAG7369839.1"/>
    </source>
</evidence>
<reference evidence="1" key="2">
    <citation type="submission" date="2021-04" db="EMBL/GenBank/DDBJ databases">
        <authorList>
            <person name="Podell S."/>
        </authorList>
    </citation>
    <scope>NUCLEOTIDE SEQUENCE</scope>
    <source>
        <strain evidence="1">Hildebrandi</strain>
    </source>
</reference>
<dbReference type="EMBL" id="JAGRRH010000005">
    <property type="protein sequence ID" value="KAG7369839.1"/>
    <property type="molecule type" value="Genomic_DNA"/>
</dbReference>
<protein>
    <submittedName>
        <fullName evidence="1">Uncharacterized protein</fullName>
    </submittedName>
</protein>
<proteinExistence type="predicted"/>